<dbReference type="EMBL" id="CALTRL010006288">
    <property type="protein sequence ID" value="CAH7690388.1"/>
    <property type="molecule type" value="Genomic_DNA"/>
</dbReference>
<dbReference type="GO" id="GO:0000785">
    <property type="term" value="C:chromatin"/>
    <property type="evidence" value="ECO:0007669"/>
    <property type="project" value="TreeGrafter"/>
</dbReference>
<dbReference type="InterPro" id="IPR006818">
    <property type="entry name" value="ASF1-like"/>
</dbReference>
<keyword evidence="4" id="KW-0804">Transcription</keyword>
<dbReference type="GO" id="GO:0005634">
    <property type="term" value="C:nucleus"/>
    <property type="evidence" value="ECO:0007669"/>
    <property type="project" value="UniProtKB-SubCell"/>
</dbReference>
<evidence type="ECO:0000256" key="8">
    <source>
        <dbReference type="SAM" id="MobiDB-lite"/>
    </source>
</evidence>
<protein>
    <recommendedName>
        <fullName evidence="7">Anti-silencing function protein 1</fullName>
    </recommendedName>
</protein>
<accession>A0AAV0B9D1</accession>
<sequence>MSIVNITDIVVLNNPAKFVDPYKFKITFECIAPLEEDVEWKLIYVGSAESTDKDQELDTCMVGPVPVGVNSFEFEANAPDPNQIPKNELVGVTVILLTASYRSKEFVRVGYYVNTEYEDQELRSLYSDSELLTEEMIKSRPDPPIISKLIRNVLAEKPRVTRFKIPWDSANQESLNQADDGSVNPNESINSLYSPAPVDHEAPKVAIRLPDNLPTNQIVPESVS</sequence>
<evidence type="ECO:0000313" key="10">
    <source>
        <dbReference type="EMBL" id="CAH7690388.1"/>
    </source>
</evidence>
<feature type="compositionally biased region" description="Polar residues" evidence="8">
    <location>
        <begin position="171"/>
        <end position="193"/>
    </location>
</feature>
<evidence type="ECO:0000256" key="4">
    <source>
        <dbReference type="ARBA" id="ARBA00023163"/>
    </source>
</evidence>
<dbReference type="PANTHER" id="PTHR12040:SF0">
    <property type="entry name" value="HISTONE CHAPERONE ASF1"/>
    <property type="match status" value="1"/>
</dbReference>
<dbReference type="Gene3D" id="2.60.40.1490">
    <property type="entry name" value="Histone chaperone ASF1-like"/>
    <property type="match status" value="1"/>
</dbReference>
<evidence type="ECO:0000313" key="11">
    <source>
        <dbReference type="Proteomes" id="UP001153365"/>
    </source>
</evidence>
<evidence type="ECO:0000313" key="9">
    <source>
        <dbReference type="EMBL" id="CAH7682813.1"/>
    </source>
</evidence>
<dbReference type="GO" id="GO:0042393">
    <property type="term" value="F:histone binding"/>
    <property type="evidence" value="ECO:0007669"/>
    <property type="project" value="TreeGrafter"/>
</dbReference>
<dbReference type="SUPFAM" id="SSF101546">
    <property type="entry name" value="ASF1-like"/>
    <property type="match status" value="1"/>
</dbReference>
<keyword evidence="6" id="KW-0539">Nucleus</keyword>
<reference evidence="9" key="1">
    <citation type="submission" date="2022-06" db="EMBL/GenBank/DDBJ databases">
        <authorList>
            <consortium name="SYNGENTA / RWTH Aachen University"/>
        </authorList>
    </citation>
    <scope>NUCLEOTIDE SEQUENCE</scope>
</reference>
<evidence type="ECO:0000256" key="3">
    <source>
        <dbReference type="ARBA" id="ARBA00023015"/>
    </source>
</evidence>
<evidence type="ECO:0000256" key="2">
    <source>
        <dbReference type="ARBA" id="ARBA00006051"/>
    </source>
</evidence>
<organism evidence="9 11">
    <name type="scientific">Phakopsora pachyrhizi</name>
    <name type="common">Asian soybean rust disease fungus</name>
    <dbReference type="NCBI Taxonomy" id="170000"/>
    <lineage>
        <taxon>Eukaryota</taxon>
        <taxon>Fungi</taxon>
        <taxon>Dikarya</taxon>
        <taxon>Basidiomycota</taxon>
        <taxon>Pucciniomycotina</taxon>
        <taxon>Pucciniomycetes</taxon>
        <taxon>Pucciniales</taxon>
        <taxon>Phakopsoraceae</taxon>
        <taxon>Phakopsora</taxon>
    </lineage>
</organism>
<evidence type="ECO:0000256" key="7">
    <source>
        <dbReference type="ARBA" id="ARBA00032776"/>
    </source>
</evidence>
<dbReference type="Proteomes" id="UP001153365">
    <property type="component" value="Unassembled WGS sequence"/>
</dbReference>
<evidence type="ECO:0000256" key="1">
    <source>
        <dbReference type="ARBA" id="ARBA00004123"/>
    </source>
</evidence>
<dbReference type="GO" id="GO:0006335">
    <property type="term" value="P:DNA replication-dependent chromatin assembly"/>
    <property type="evidence" value="ECO:0007669"/>
    <property type="project" value="TreeGrafter"/>
</dbReference>
<evidence type="ECO:0000256" key="6">
    <source>
        <dbReference type="ARBA" id="ARBA00023242"/>
    </source>
</evidence>
<comment type="caution">
    <text evidence="9">The sequence shown here is derived from an EMBL/GenBank/DDBJ whole genome shotgun (WGS) entry which is preliminary data.</text>
</comment>
<dbReference type="AlphaFoldDB" id="A0AAV0B9D1"/>
<feature type="region of interest" description="Disordered" evidence="8">
    <location>
        <begin position="171"/>
        <end position="197"/>
    </location>
</feature>
<gene>
    <name evidence="9" type="ORF">PPACK8108_LOCUS15930</name>
    <name evidence="10" type="ORF">PPACK8108_LOCUS25726</name>
</gene>
<dbReference type="Pfam" id="PF04729">
    <property type="entry name" value="ASF1_hist_chap"/>
    <property type="match status" value="1"/>
</dbReference>
<dbReference type="InterPro" id="IPR036747">
    <property type="entry name" value="ASF1-like_sf"/>
</dbReference>
<keyword evidence="5" id="KW-0143">Chaperone</keyword>
<comment type="subcellular location">
    <subcellularLocation>
        <location evidence="1">Nucleus</location>
    </subcellularLocation>
</comment>
<evidence type="ECO:0000256" key="5">
    <source>
        <dbReference type="ARBA" id="ARBA00023186"/>
    </source>
</evidence>
<keyword evidence="11" id="KW-1185">Reference proteome</keyword>
<dbReference type="PANTHER" id="PTHR12040">
    <property type="entry name" value="ANTI-SILENCING PROTEIN 1"/>
    <property type="match status" value="1"/>
</dbReference>
<comment type="similarity">
    <text evidence="2">Belongs to the ASF1 family.</text>
</comment>
<keyword evidence="3" id="KW-0805">Transcription regulation</keyword>
<proteinExistence type="inferred from homology"/>
<name>A0AAV0B9D1_PHAPC</name>
<dbReference type="EMBL" id="CALTRL010004296">
    <property type="protein sequence ID" value="CAH7682813.1"/>
    <property type="molecule type" value="Genomic_DNA"/>
</dbReference>